<comment type="caution">
    <text evidence="1">The sequence shown here is derived from an EMBL/GenBank/DDBJ whole genome shotgun (WGS) entry which is preliminary data.</text>
</comment>
<organism evidence="1">
    <name type="scientific">bioreactor metagenome</name>
    <dbReference type="NCBI Taxonomy" id="1076179"/>
    <lineage>
        <taxon>unclassified sequences</taxon>
        <taxon>metagenomes</taxon>
        <taxon>ecological metagenomes</taxon>
    </lineage>
</organism>
<evidence type="ECO:0000313" key="1">
    <source>
        <dbReference type="EMBL" id="MPM96549.1"/>
    </source>
</evidence>
<reference evidence="1" key="1">
    <citation type="submission" date="2019-08" db="EMBL/GenBank/DDBJ databases">
        <authorList>
            <person name="Kucharzyk K."/>
            <person name="Murdoch R.W."/>
            <person name="Higgins S."/>
            <person name="Loffler F."/>
        </authorList>
    </citation>
    <scope>NUCLEOTIDE SEQUENCE</scope>
</reference>
<proteinExistence type="predicted"/>
<dbReference type="EMBL" id="VSSQ01042917">
    <property type="protein sequence ID" value="MPM96549.1"/>
    <property type="molecule type" value="Genomic_DNA"/>
</dbReference>
<dbReference type="AlphaFoldDB" id="A0A645E4T2"/>
<name>A0A645E4T2_9ZZZZ</name>
<sequence>MVKSNLVKVMTSGGRTKLARFQTSTEGFPGNSIPGGTVWLLPVSGVFNAVDVSMEYSLLKMFCEQGHQFEYRLLFG</sequence>
<gene>
    <name evidence="1" type="ORF">SDC9_143713</name>
</gene>
<protein>
    <submittedName>
        <fullName evidence="1">Uncharacterized protein</fullName>
    </submittedName>
</protein>
<accession>A0A645E4T2</accession>